<dbReference type="Proteomes" id="UP000267081">
    <property type="component" value="Unassembled WGS sequence"/>
</dbReference>
<name>A0A427SX26_9PSEU</name>
<gene>
    <name evidence="1" type="ORF">EIY87_39680</name>
</gene>
<comment type="caution">
    <text evidence="1">The sequence shown here is derived from an EMBL/GenBank/DDBJ whole genome shotgun (WGS) entry which is preliminary data.</text>
</comment>
<protein>
    <submittedName>
        <fullName evidence="1">Uncharacterized protein</fullName>
    </submittedName>
</protein>
<reference evidence="1 2" key="1">
    <citation type="submission" date="2018-12" db="EMBL/GenBank/DDBJ databases">
        <title>Amycolatopsis eburnea sp. nov. actinomycete associate with arbuscular mycorrhiza fungal spore.</title>
        <authorList>
            <person name="Lumyong S."/>
            <person name="Chaiya L."/>
        </authorList>
    </citation>
    <scope>NUCLEOTIDE SEQUENCE [LARGE SCALE GENOMIC DNA]</scope>
    <source>
        <strain evidence="1 2">GLM-1</strain>
    </source>
</reference>
<evidence type="ECO:0000313" key="2">
    <source>
        <dbReference type="Proteomes" id="UP000267081"/>
    </source>
</evidence>
<organism evidence="1 2">
    <name type="scientific">Amycolatopsis eburnea</name>
    <dbReference type="NCBI Taxonomy" id="2267691"/>
    <lineage>
        <taxon>Bacteria</taxon>
        <taxon>Bacillati</taxon>
        <taxon>Actinomycetota</taxon>
        <taxon>Actinomycetes</taxon>
        <taxon>Pseudonocardiales</taxon>
        <taxon>Pseudonocardiaceae</taxon>
        <taxon>Amycolatopsis</taxon>
    </lineage>
</organism>
<evidence type="ECO:0000313" key="1">
    <source>
        <dbReference type="EMBL" id="RSD09184.1"/>
    </source>
</evidence>
<keyword evidence="2" id="KW-1185">Reference proteome</keyword>
<dbReference type="EMBL" id="RSEC01000061">
    <property type="protein sequence ID" value="RSD09184.1"/>
    <property type="molecule type" value="Genomic_DNA"/>
</dbReference>
<accession>A0A427SX26</accession>
<proteinExistence type="predicted"/>
<sequence length="68" mass="7472">MSEFVSVLRERVAGALDALNAARDAGLDREVELHVARVRDLLELAGRHDVDTTGWVDAVALTTPPYRD</sequence>
<dbReference type="OrthoDB" id="3431161at2"/>
<dbReference type="RefSeq" id="WP_125315124.1">
    <property type="nucleotide sequence ID" value="NZ_RSEC01000061.1"/>
</dbReference>
<dbReference type="AlphaFoldDB" id="A0A427SX26"/>